<protein>
    <submittedName>
        <fullName evidence="2">Aste57867_11291 protein</fullName>
    </submittedName>
</protein>
<proteinExistence type="predicted"/>
<dbReference type="AlphaFoldDB" id="A0A485KSK2"/>
<accession>A0A485KSK2</accession>
<evidence type="ECO:0000313" key="1">
    <source>
        <dbReference type="EMBL" id="KAF0698071.1"/>
    </source>
</evidence>
<dbReference type="EMBL" id="VJMH01005269">
    <property type="protein sequence ID" value="KAF0698071.1"/>
    <property type="molecule type" value="Genomic_DNA"/>
</dbReference>
<dbReference type="EMBL" id="CAADRA010005290">
    <property type="protein sequence ID" value="VFT88153.1"/>
    <property type="molecule type" value="Genomic_DNA"/>
</dbReference>
<sequence>MRRHAFYLSAGVWQNGQVIEFDPSSDTVSLTTPSTTFPRVPASDLEPTFPLCAALLAHQSFLSTPPDVSYPLSLADLERIHSLILERTIASDDATIPMNEIPMSLRDLVADDAMPQGDDILSFVGISTVGRFACGTLCTHGTAYCALPIQPRSLATFRRRQLRTPPEVAHFLNDHSHFSLDANPRAAVADTQVTVDAATEDALAQAALGAALQPPSDLETAKSGDSSLIDAFLRSTTTRLSFSPTLPQQAVHNVVFGRSPRLLTPQGLNESPVVRSHSASSPTLAYDSAVPAEFFGRAKRFCLGLYRRYPILDRSVSVITAWLDDVFGTFSHTIASDAVLHRFPPPRAYQLLMAVTHSRLALLTPPHPATPARLSSVDPTTATSTPPRVGILADVRNKAPTVDGKQICMRFLSTKGCNAGHSAPPVVGAHAAEFTPFQRSSHQRYSPI</sequence>
<reference evidence="1" key="2">
    <citation type="submission" date="2019-06" db="EMBL/GenBank/DDBJ databases">
        <title>Genomics analysis of Aphanomyces spp. identifies a new class of oomycete effector associated with host adaptation.</title>
        <authorList>
            <person name="Gaulin E."/>
        </authorList>
    </citation>
    <scope>NUCLEOTIDE SEQUENCE</scope>
    <source>
        <strain evidence="1">CBS 578.67</strain>
    </source>
</reference>
<reference evidence="2 3" key="1">
    <citation type="submission" date="2019-03" db="EMBL/GenBank/DDBJ databases">
        <authorList>
            <person name="Gaulin E."/>
            <person name="Dumas B."/>
        </authorList>
    </citation>
    <scope>NUCLEOTIDE SEQUENCE [LARGE SCALE GENOMIC DNA]</scope>
    <source>
        <strain evidence="2">CBS 568.67</strain>
    </source>
</reference>
<keyword evidence="3" id="KW-1185">Reference proteome</keyword>
<dbReference type="Proteomes" id="UP000332933">
    <property type="component" value="Unassembled WGS sequence"/>
</dbReference>
<name>A0A485KSK2_9STRA</name>
<gene>
    <name evidence="2" type="primary">Aste57867_11291</name>
    <name evidence="1" type="ORF">As57867_011249</name>
    <name evidence="2" type="ORF">ASTE57867_11291</name>
</gene>
<evidence type="ECO:0000313" key="2">
    <source>
        <dbReference type="EMBL" id="VFT88153.1"/>
    </source>
</evidence>
<organism evidence="2 3">
    <name type="scientific">Aphanomyces stellatus</name>
    <dbReference type="NCBI Taxonomy" id="120398"/>
    <lineage>
        <taxon>Eukaryota</taxon>
        <taxon>Sar</taxon>
        <taxon>Stramenopiles</taxon>
        <taxon>Oomycota</taxon>
        <taxon>Saprolegniomycetes</taxon>
        <taxon>Saprolegniales</taxon>
        <taxon>Verrucalvaceae</taxon>
        <taxon>Aphanomyces</taxon>
    </lineage>
</organism>
<evidence type="ECO:0000313" key="3">
    <source>
        <dbReference type="Proteomes" id="UP000332933"/>
    </source>
</evidence>